<dbReference type="Gene3D" id="3.30.70.330">
    <property type="match status" value="1"/>
</dbReference>
<dbReference type="GO" id="GO:1990904">
    <property type="term" value="C:ribonucleoprotein complex"/>
    <property type="evidence" value="ECO:0007669"/>
    <property type="project" value="UniProtKB-KW"/>
</dbReference>
<organism evidence="4 5">
    <name type="scientific">Methanogenium marinum</name>
    <dbReference type="NCBI Taxonomy" id="348610"/>
    <lineage>
        <taxon>Archaea</taxon>
        <taxon>Methanobacteriati</taxon>
        <taxon>Methanobacteriota</taxon>
        <taxon>Stenosarchaea group</taxon>
        <taxon>Methanomicrobia</taxon>
        <taxon>Methanomicrobiales</taxon>
        <taxon>Methanomicrobiaceae</taxon>
        <taxon>Methanogenium</taxon>
    </lineage>
</organism>
<dbReference type="AlphaFoldDB" id="A0A9Q4PXI2"/>
<evidence type="ECO:0000256" key="2">
    <source>
        <dbReference type="ARBA" id="ARBA00023274"/>
    </source>
</evidence>
<keyword evidence="2 3" id="KW-0687">Ribonucleoprotein</keyword>
<accession>A0A9Q4PXI2</accession>
<evidence type="ECO:0000313" key="4">
    <source>
        <dbReference type="EMBL" id="MDE4908666.1"/>
    </source>
</evidence>
<sequence length="100" mass="11336">MDFEFARDEYNGLLKRRELEFLLAFEGATPSRRQILGKLCALQNVPEDRVVLDSLKTSFGKQDLNGYARIYEDAETLKATEPSYLIERSSAPESGESEEA</sequence>
<evidence type="ECO:0000256" key="3">
    <source>
        <dbReference type="HAMAP-Rule" id="MF_00545"/>
    </source>
</evidence>
<dbReference type="Pfam" id="PF01282">
    <property type="entry name" value="Ribosomal_S24e"/>
    <property type="match status" value="1"/>
</dbReference>
<dbReference type="GO" id="GO:0006412">
    <property type="term" value="P:translation"/>
    <property type="evidence" value="ECO:0007669"/>
    <property type="project" value="UniProtKB-UniRule"/>
</dbReference>
<comment type="caution">
    <text evidence="4">The sequence shown here is derived from an EMBL/GenBank/DDBJ whole genome shotgun (WGS) entry which is preliminary data.</text>
</comment>
<dbReference type="Proteomes" id="UP001143747">
    <property type="component" value="Unassembled WGS sequence"/>
</dbReference>
<proteinExistence type="inferred from homology"/>
<dbReference type="EMBL" id="JAKELO010000002">
    <property type="protein sequence ID" value="MDE4908666.1"/>
    <property type="molecule type" value="Genomic_DNA"/>
</dbReference>
<protein>
    <recommendedName>
        <fullName evidence="3">Small ribosomal subunit protein eS24</fullName>
    </recommendedName>
</protein>
<name>A0A9Q4PXI2_9EURY</name>
<gene>
    <name evidence="3" type="primary">rps24e</name>
    <name evidence="4" type="ORF">L0665_08610</name>
</gene>
<dbReference type="RefSeq" id="WP_274925286.1">
    <property type="nucleotide sequence ID" value="NZ_JAKELO010000002.1"/>
</dbReference>
<evidence type="ECO:0000256" key="1">
    <source>
        <dbReference type="ARBA" id="ARBA00022980"/>
    </source>
</evidence>
<dbReference type="InterPro" id="IPR001976">
    <property type="entry name" value="Ribosomal_eS24"/>
</dbReference>
<keyword evidence="5" id="KW-1185">Reference proteome</keyword>
<dbReference type="InterPro" id="IPR012677">
    <property type="entry name" value="Nucleotide-bd_a/b_plait_sf"/>
</dbReference>
<dbReference type="HAMAP" id="MF_00545">
    <property type="entry name" value="Ribosomal_eS24"/>
    <property type="match status" value="1"/>
</dbReference>
<keyword evidence="1 3" id="KW-0689">Ribosomal protein</keyword>
<dbReference type="InterPro" id="IPR012678">
    <property type="entry name" value="Ribosomal_uL23/eL15/eS24_sf"/>
</dbReference>
<evidence type="ECO:0000313" key="5">
    <source>
        <dbReference type="Proteomes" id="UP001143747"/>
    </source>
</evidence>
<dbReference type="SUPFAM" id="SSF54189">
    <property type="entry name" value="Ribosomal proteins S24e, L23 and L15e"/>
    <property type="match status" value="1"/>
</dbReference>
<dbReference type="GO" id="GO:0003735">
    <property type="term" value="F:structural constituent of ribosome"/>
    <property type="evidence" value="ECO:0007669"/>
    <property type="project" value="InterPro"/>
</dbReference>
<comment type="similarity">
    <text evidence="3">Belongs to the eukaryotic ribosomal protein eS24 family.</text>
</comment>
<reference evidence="4" key="1">
    <citation type="submission" date="2022-01" db="EMBL/GenBank/DDBJ databases">
        <title>Draft genome of Methanogenium marinum DSM 15558.</title>
        <authorList>
            <person name="Chen S.-C."/>
            <person name="You Y.-T."/>
        </authorList>
    </citation>
    <scope>NUCLEOTIDE SEQUENCE</scope>
    <source>
        <strain evidence="4">DSM 15558</strain>
    </source>
</reference>
<dbReference type="GO" id="GO:0005840">
    <property type="term" value="C:ribosome"/>
    <property type="evidence" value="ECO:0007669"/>
    <property type="project" value="UniProtKB-KW"/>
</dbReference>